<evidence type="ECO:0000259" key="5">
    <source>
        <dbReference type="PROSITE" id="PS50932"/>
    </source>
</evidence>
<protein>
    <submittedName>
        <fullName evidence="6">LacI family DNA-binding transcriptional regulator</fullName>
    </submittedName>
</protein>
<keyword evidence="3 6" id="KW-0238">DNA-binding</keyword>
<name>A0A7W2A7T0_9BACL</name>
<dbReference type="InterPro" id="IPR000843">
    <property type="entry name" value="HTH_LacI"/>
</dbReference>
<organism evidence="6 7">
    <name type="scientific">Paenactinomyces guangxiensis</name>
    <dbReference type="NCBI Taxonomy" id="1490290"/>
    <lineage>
        <taxon>Bacteria</taxon>
        <taxon>Bacillati</taxon>
        <taxon>Bacillota</taxon>
        <taxon>Bacilli</taxon>
        <taxon>Bacillales</taxon>
        <taxon>Thermoactinomycetaceae</taxon>
        <taxon>Paenactinomyces</taxon>
    </lineage>
</organism>
<dbReference type="SMART" id="SM00354">
    <property type="entry name" value="HTH_LACI"/>
    <property type="match status" value="1"/>
</dbReference>
<comment type="caution">
    <text evidence="6">The sequence shown here is derived from an EMBL/GenBank/DDBJ whole genome shotgun (WGS) entry which is preliminary data.</text>
</comment>
<dbReference type="Gene3D" id="1.10.260.40">
    <property type="entry name" value="lambda repressor-like DNA-binding domains"/>
    <property type="match status" value="1"/>
</dbReference>
<evidence type="ECO:0000256" key="2">
    <source>
        <dbReference type="ARBA" id="ARBA00023015"/>
    </source>
</evidence>
<dbReference type="Proteomes" id="UP000535491">
    <property type="component" value="Unassembled WGS sequence"/>
</dbReference>
<dbReference type="SUPFAM" id="SSF47413">
    <property type="entry name" value="lambda repressor-like DNA-binding domains"/>
    <property type="match status" value="1"/>
</dbReference>
<dbReference type="PANTHER" id="PTHR30146:SF95">
    <property type="entry name" value="RIBOSE OPERON REPRESSOR"/>
    <property type="match status" value="1"/>
</dbReference>
<sequence>MATIRDVSKLSGVSVATVSRVLKRSGYVHREAEKKVLTAIQDLNYKPNMVARSLSNKKTKTITLIVPDITNPFFPEAA</sequence>
<dbReference type="AlphaFoldDB" id="A0A7W2A7T0"/>
<dbReference type="PRINTS" id="PR00036">
    <property type="entry name" value="HTHLACI"/>
</dbReference>
<feature type="domain" description="HTH lacI-type" evidence="5">
    <location>
        <begin position="2"/>
        <end position="56"/>
    </location>
</feature>
<dbReference type="PROSITE" id="PS50932">
    <property type="entry name" value="HTH_LACI_2"/>
    <property type="match status" value="1"/>
</dbReference>
<dbReference type="InterPro" id="IPR010982">
    <property type="entry name" value="Lambda_DNA-bd_dom_sf"/>
</dbReference>
<keyword evidence="7" id="KW-1185">Reference proteome</keyword>
<dbReference type="EMBL" id="JACEIQ010000010">
    <property type="protein sequence ID" value="MBA4494851.1"/>
    <property type="molecule type" value="Genomic_DNA"/>
</dbReference>
<dbReference type="GO" id="GO:0003700">
    <property type="term" value="F:DNA-binding transcription factor activity"/>
    <property type="evidence" value="ECO:0007669"/>
    <property type="project" value="TreeGrafter"/>
</dbReference>
<dbReference type="Gene3D" id="3.40.50.2300">
    <property type="match status" value="1"/>
</dbReference>
<evidence type="ECO:0000313" key="7">
    <source>
        <dbReference type="Proteomes" id="UP000535491"/>
    </source>
</evidence>
<keyword evidence="4" id="KW-0804">Transcription</keyword>
<gene>
    <name evidence="6" type="ORF">H1191_11085</name>
</gene>
<dbReference type="GO" id="GO:0000976">
    <property type="term" value="F:transcription cis-regulatory region binding"/>
    <property type="evidence" value="ECO:0007669"/>
    <property type="project" value="TreeGrafter"/>
</dbReference>
<dbReference type="Pfam" id="PF00356">
    <property type="entry name" value="LacI"/>
    <property type="match status" value="1"/>
</dbReference>
<dbReference type="CDD" id="cd01392">
    <property type="entry name" value="HTH_LacI"/>
    <property type="match status" value="1"/>
</dbReference>
<dbReference type="PANTHER" id="PTHR30146">
    <property type="entry name" value="LACI-RELATED TRANSCRIPTIONAL REPRESSOR"/>
    <property type="match status" value="1"/>
</dbReference>
<reference evidence="6 7" key="1">
    <citation type="submission" date="2020-07" db="EMBL/GenBank/DDBJ databases">
        <authorList>
            <person name="Feng H."/>
        </authorList>
    </citation>
    <scope>NUCLEOTIDE SEQUENCE [LARGE SCALE GENOMIC DNA]</scope>
    <source>
        <strain evidence="7">s-10</strain>
    </source>
</reference>
<accession>A0A7W2A7T0</accession>
<evidence type="ECO:0000313" key="6">
    <source>
        <dbReference type="EMBL" id="MBA4494851.1"/>
    </source>
</evidence>
<keyword evidence="2" id="KW-0805">Transcription regulation</keyword>
<evidence type="ECO:0000256" key="4">
    <source>
        <dbReference type="ARBA" id="ARBA00023163"/>
    </source>
</evidence>
<evidence type="ECO:0000256" key="3">
    <source>
        <dbReference type="ARBA" id="ARBA00023125"/>
    </source>
</evidence>
<proteinExistence type="predicted"/>
<keyword evidence="1" id="KW-0678">Repressor</keyword>
<evidence type="ECO:0000256" key="1">
    <source>
        <dbReference type="ARBA" id="ARBA00022491"/>
    </source>
</evidence>